<dbReference type="Pfam" id="PF02953">
    <property type="entry name" value="zf-Tim10_DDP"/>
    <property type="match status" value="1"/>
</dbReference>
<comment type="domain">
    <text evidence="8">The twin CX3C motif contains 4 conserved Cys residues that form 2 disulfide bonds in the mitochondrial intermembrane space.</text>
</comment>
<dbReference type="PANTHER" id="PTHR13172">
    <property type="entry name" value="MITOCHONDRIAL IMPORT INNER MEMBRANE TRANSLOCASE SUBUNIT TIM9B"/>
    <property type="match status" value="1"/>
</dbReference>
<keyword evidence="4 8" id="KW-0653">Protein transport</keyword>
<dbReference type="GO" id="GO:0015031">
    <property type="term" value="P:protein transport"/>
    <property type="evidence" value="ECO:0007669"/>
    <property type="project" value="UniProtKB-KW"/>
</dbReference>
<dbReference type="GO" id="GO:0005743">
    <property type="term" value="C:mitochondrial inner membrane"/>
    <property type="evidence" value="ECO:0007669"/>
    <property type="project" value="UniProtKB-SubCell"/>
</dbReference>
<evidence type="ECO:0000256" key="3">
    <source>
        <dbReference type="ARBA" id="ARBA00022833"/>
    </source>
</evidence>
<accession>A0AAW0TDW3</accession>
<evidence type="ECO:0000313" key="11">
    <source>
        <dbReference type="Proteomes" id="UP001487740"/>
    </source>
</evidence>
<evidence type="ECO:0000256" key="7">
    <source>
        <dbReference type="ARBA" id="ARBA00023157"/>
    </source>
</evidence>
<dbReference type="InterPro" id="IPR050673">
    <property type="entry name" value="Mito_inner_translocase_sub"/>
</dbReference>
<keyword evidence="8" id="KW-0472">Membrane</keyword>
<dbReference type="InterPro" id="IPR004217">
    <property type="entry name" value="Tim10-like"/>
</dbReference>
<keyword evidence="7 8" id="KW-1015">Disulfide bond</keyword>
<keyword evidence="8" id="KW-0143">Chaperone</keyword>
<dbReference type="SUPFAM" id="SSF144122">
    <property type="entry name" value="Tim10-like"/>
    <property type="match status" value="1"/>
</dbReference>
<evidence type="ECO:0000256" key="5">
    <source>
        <dbReference type="ARBA" id="ARBA00023010"/>
    </source>
</evidence>
<evidence type="ECO:0000256" key="8">
    <source>
        <dbReference type="RuleBase" id="RU367043"/>
    </source>
</evidence>
<keyword evidence="1 8" id="KW-0813">Transport</keyword>
<dbReference type="Proteomes" id="UP001487740">
    <property type="component" value="Unassembled WGS sequence"/>
</dbReference>
<keyword evidence="2" id="KW-0479">Metal-binding</keyword>
<dbReference type="AlphaFoldDB" id="A0AAW0TDW3"/>
<comment type="function">
    <text evidence="8">Mitochondrial intermembrane chaperone that participates in the import and insertion of some multi-pass transmembrane proteins into the mitochondrial inner membrane. Also required for the transfer of beta-barrel precursors from the TOM complex to the sorting and assembly machinery (SAM complex) of the outer membrane. Acts as a chaperone-like protein that protects the hydrophobic precursors from aggregation and guide them through the mitochondrial intermembrane space.</text>
</comment>
<evidence type="ECO:0000256" key="6">
    <source>
        <dbReference type="ARBA" id="ARBA00023128"/>
    </source>
</evidence>
<comment type="caution">
    <text evidence="10">The sequence shown here is derived from an EMBL/GenBank/DDBJ whole genome shotgun (WGS) entry which is preliminary data.</text>
</comment>
<reference evidence="10 11" key="1">
    <citation type="submission" date="2023-03" db="EMBL/GenBank/DDBJ databases">
        <title>High-quality genome of Scylla paramamosain provides insights in environmental adaptation.</title>
        <authorList>
            <person name="Zhang L."/>
        </authorList>
    </citation>
    <scope>NUCLEOTIDE SEQUENCE [LARGE SCALE GENOMIC DNA]</scope>
    <source>
        <strain evidence="10">LZ_2023a</strain>
        <tissue evidence="10">Muscle</tissue>
    </source>
</reference>
<comment type="subunit">
    <text evidence="8">Heterohexamer.</text>
</comment>
<evidence type="ECO:0000256" key="4">
    <source>
        <dbReference type="ARBA" id="ARBA00022927"/>
    </source>
</evidence>
<proteinExistence type="inferred from homology"/>
<comment type="subcellular location">
    <subcellularLocation>
        <location evidence="8">Mitochondrion inner membrane</location>
        <topology evidence="8">Peripheral membrane protein</topology>
        <orientation evidence="8">Intermembrane side</orientation>
    </subcellularLocation>
</comment>
<evidence type="ECO:0000256" key="1">
    <source>
        <dbReference type="ARBA" id="ARBA00022448"/>
    </source>
</evidence>
<dbReference type="Gene3D" id="1.10.287.810">
    <property type="entry name" value="Mitochondrial import inner membrane translocase subunit tim13 like domains"/>
    <property type="match status" value="1"/>
</dbReference>
<comment type="similarity">
    <text evidence="8">Belongs to the small Tim family.</text>
</comment>
<organism evidence="10 11">
    <name type="scientific">Scylla paramamosain</name>
    <name type="common">Mud crab</name>
    <dbReference type="NCBI Taxonomy" id="85552"/>
    <lineage>
        <taxon>Eukaryota</taxon>
        <taxon>Metazoa</taxon>
        <taxon>Ecdysozoa</taxon>
        <taxon>Arthropoda</taxon>
        <taxon>Crustacea</taxon>
        <taxon>Multicrustacea</taxon>
        <taxon>Malacostraca</taxon>
        <taxon>Eumalacostraca</taxon>
        <taxon>Eucarida</taxon>
        <taxon>Decapoda</taxon>
        <taxon>Pleocyemata</taxon>
        <taxon>Brachyura</taxon>
        <taxon>Eubrachyura</taxon>
        <taxon>Portunoidea</taxon>
        <taxon>Portunidae</taxon>
        <taxon>Portuninae</taxon>
        <taxon>Scylla</taxon>
    </lineage>
</organism>
<protein>
    <recommendedName>
        <fullName evidence="8">Mitochondrial import inner membrane translocase subunit</fullName>
    </recommendedName>
</protein>
<keyword evidence="3" id="KW-0862">Zinc</keyword>
<name>A0AAW0TDW3_SCYPA</name>
<feature type="domain" description="Tim10-like" evidence="9">
    <location>
        <begin position="6"/>
        <end position="64"/>
    </location>
</feature>
<keyword evidence="5 8" id="KW-0811">Translocation</keyword>
<keyword evidence="8" id="KW-0999">Mitochondrion inner membrane</keyword>
<keyword evidence="6 8" id="KW-0496">Mitochondrion</keyword>
<sequence>MDLAANVRQFKDFLLLYNHISERCFNLCVNRFNDRELSSEENTCLDHCVGKHIHANHMIMSVYAELQPVYMQRRMDEMNKQLEAQQAAQEAAVVQAEQQQQQQQ</sequence>
<keyword evidence="11" id="KW-1185">Reference proteome</keyword>
<evidence type="ECO:0000256" key="2">
    <source>
        <dbReference type="ARBA" id="ARBA00022723"/>
    </source>
</evidence>
<dbReference type="GO" id="GO:0046872">
    <property type="term" value="F:metal ion binding"/>
    <property type="evidence" value="ECO:0007669"/>
    <property type="project" value="UniProtKB-KW"/>
</dbReference>
<evidence type="ECO:0000259" key="9">
    <source>
        <dbReference type="Pfam" id="PF02953"/>
    </source>
</evidence>
<evidence type="ECO:0000313" key="10">
    <source>
        <dbReference type="EMBL" id="KAK8384782.1"/>
    </source>
</evidence>
<gene>
    <name evidence="10" type="ORF">O3P69_014378</name>
</gene>
<dbReference type="EMBL" id="JARAKH010000034">
    <property type="protein sequence ID" value="KAK8384782.1"/>
    <property type="molecule type" value="Genomic_DNA"/>
</dbReference>
<dbReference type="InterPro" id="IPR035427">
    <property type="entry name" value="Tim10-like_dom_sf"/>
</dbReference>